<dbReference type="EMBL" id="LT853885">
    <property type="protein sequence ID" value="SMR04452.1"/>
    <property type="molecule type" value="Genomic_DNA"/>
</dbReference>
<comment type="catalytic activity">
    <reaction evidence="7">
        <text>L-threonyl-[protein] + ATP = O-phospho-L-threonyl-[protein] + ADP + H(+)</text>
        <dbReference type="Rhea" id="RHEA:46608"/>
        <dbReference type="Rhea" id="RHEA-COMP:11060"/>
        <dbReference type="Rhea" id="RHEA-COMP:11605"/>
        <dbReference type="ChEBI" id="CHEBI:15378"/>
        <dbReference type="ChEBI" id="CHEBI:30013"/>
        <dbReference type="ChEBI" id="CHEBI:30616"/>
        <dbReference type="ChEBI" id="CHEBI:61977"/>
        <dbReference type="ChEBI" id="CHEBI:456216"/>
        <dbReference type="EC" id="2.7.11.1"/>
    </reaction>
</comment>
<evidence type="ECO:0000256" key="9">
    <source>
        <dbReference type="PROSITE-ProRule" id="PRU10141"/>
    </source>
</evidence>
<dbReference type="PANTHER" id="PTHR24361">
    <property type="entry name" value="MITOGEN-ACTIVATED KINASE KINASE KINASE"/>
    <property type="match status" value="1"/>
</dbReference>
<comment type="catalytic activity">
    <reaction evidence="8">
        <text>L-seryl-[protein] + ATP = O-phospho-L-seryl-[protein] + ADP + H(+)</text>
        <dbReference type="Rhea" id="RHEA:17989"/>
        <dbReference type="Rhea" id="RHEA-COMP:9863"/>
        <dbReference type="Rhea" id="RHEA-COMP:11604"/>
        <dbReference type="ChEBI" id="CHEBI:15378"/>
        <dbReference type="ChEBI" id="CHEBI:29999"/>
        <dbReference type="ChEBI" id="CHEBI:30616"/>
        <dbReference type="ChEBI" id="CHEBI:83421"/>
        <dbReference type="ChEBI" id="CHEBI:456216"/>
        <dbReference type="EC" id="2.7.11.1"/>
    </reaction>
</comment>
<evidence type="ECO:0000313" key="14">
    <source>
        <dbReference type="Proteomes" id="UP000195877"/>
    </source>
</evidence>
<dbReference type="InterPro" id="IPR011009">
    <property type="entry name" value="Kinase-like_dom_sf"/>
</dbReference>
<dbReference type="GO" id="GO:0005737">
    <property type="term" value="C:cytoplasm"/>
    <property type="evidence" value="ECO:0007669"/>
    <property type="project" value="TreeGrafter"/>
</dbReference>
<dbReference type="PROSITE" id="PS00107">
    <property type="entry name" value="PROTEIN_KINASE_ATP"/>
    <property type="match status" value="1"/>
</dbReference>
<feature type="domain" description="Protein kinase" evidence="11">
    <location>
        <begin position="205"/>
        <end position="495"/>
    </location>
</feature>
<keyword evidence="3" id="KW-0808">Transferase</keyword>
<dbReference type="EC" id="2.7.11.1" evidence="1"/>
<evidence type="ECO:0000256" key="8">
    <source>
        <dbReference type="ARBA" id="ARBA00048679"/>
    </source>
</evidence>
<dbReference type="InterPro" id="IPR053235">
    <property type="entry name" value="Ser_Thr_kinase"/>
</dbReference>
<proteinExistence type="predicted"/>
<reference evidence="12 14" key="2">
    <citation type="submission" date="2017-05" db="EMBL/GenBank/DDBJ databases">
        <authorList>
            <person name="Blom J."/>
        </authorList>
    </citation>
    <scope>NUCLEOTIDE SEQUENCE [LARGE SCALE GENOMIC DNA]</scope>
    <source>
        <strain evidence="12">PD885</strain>
    </source>
</reference>
<evidence type="ECO:0000259" key="11">
    <source>
        <dbReference type="PROSITE" id="PS50011"/>
    </source>
</evidence>
<keyword evidence="4 9" id="KW-0547">Nucleotide-binding</keyword>
<dbReference type="InterPro" id="IPR017441">
    <property type="entry name" value="Protein_kinase_ATP_BS"/>
</dbReference>
<keyword evidence="5 13" id="KW-0418">Kinase</keyword>
<dbReference type="RefSeq" id="WP_002813913.1">
    <property type="nucleotide sequence ID" value="NZ_CP016830.1"/>
</dbReference>
<organism evidence="13 15">
    <name type="scientific">Xanthomonas fragariae</name>
    <dbReference type="NCBI Taxonomy" id="48664"/>
    <lineage>
        <taxon>Bacteria</taxon>
        <taxon>Pseudomonadati</taxon>
        <taxon>Pseudomonadota</taxon>
        <taxon>Gammaproteobacteria</taxon>
        <taxon>Lysobacterales</taxon>
        <taxon>Lysobacteraceae</taxon>
        <taxon>Xanthomonas</taxon>
    </lineage>
</organism>
<feature type="region of interest" description="Disordered" evidence="10">
    <location>
        <begin position="83"/>
        <end position="133"/>
    </location>
</feature>
<dbReference type="GO" id="GO:0004674">
    <property type="term" value="F:protein serine/threonine kinase activity"/>
    <property type="evidence" value="ECO:0007669"/>
    <property type="project" value="UniProtKB-KW"/>
</dbReference>
<evidence type="ECO:0000256" key="1">
    <source>
        <dbReference type="ARBA" id="ARBA00012513"/>
    </source>
</evidence>
<dbReference type="PROSITE" id="PS50011">
    <property type="entry name" value="PROTEIN_KINASE_DOM"/>
    <property type="match status" value="1"/>
</dbReference>
<evidence type="ECO:0000313" key="15">
    <source>
        <dbReference type="Proteomes" id="UP000195953"/>
    </source>
</evidence>
<dbReference type="InterPro" id="IPR000719">
    <property type="entry name" value="Prot_kinase_dom"/>
</dbReference>
<keyword evidence="6 9" id="KW-0067">ATP-binding</keyword>
<dbReference type="Proteomes" id="UP000195877">
    <property type="component" value="Chromosome 1"/>
</dbReference>
<evidence type="ECO:0000256" key="7">
    <source>
        <dbReference type="ARBA" id="ARBA00047899"/>
    </source>
</evidence>
<dbReference type="EMBL" id="LT853882">
    <property type="protein sequence ID" value="SMQ98084.1"/>
    <property type="molecule type" value="Genomic_DNA"/>
</dbReference>
<dbReference type="SMART" id="SM00220">
    <property type="entry name" value="S_TKc"/>
    <property type="match status" value="1"/>
</dbReference>
<evidence type="ECO:0000256" key="2">
    <source>
        <dbReference type="ARBA" id="ARBA00022527"/>
    </source>
</evidence>
<dbReference type="Pfam" id="PF00069">
    <property type="entry name" value="Pkinase"/>
    <property type="match status" value="1"/>
</dbReference>
<dbReference type="GO" id="GO:0005524">
    <property type="term" value="F:ATP binding"/>
    <property type="evidence" value="ECO:0007669"/>
    <property type="project" value="UniProtKB-UniRule"/>
</dbReference>
<dbReference type="STRING" id="48664.BER92_15425"/>
<gene>
    <name evidence="13" type="ORF">PD5205_03174</name>
    <name evidence="12" type="ORF">PD885_00821</name>
</gene>
<protein>
    <recommendedName>
        <fullName evidence="1">non-specific serine/threonine protein kinase</fullName>
        <ecNumber evidence="1">2.7.11.1</ecNumber>
    </recommendedName>
</protein>
<dbReference type="AlphaFoldDB" id="A0A1Y6HRH7"/>
<evidence type="ECO:0000313" key="12">
    <source>
        <dbReference type="EMBL" id="SMQ98084.1"/>
    </source>
</evidence>
<reference evidence="13 15" key="1">
    <citation type="submission" date="2017-05" db="EMBL/GenBank/DDBJ databases">
        <authorList>
            <person name="Song R."/>
            <person name="Chenine A.L."/>
            <person name="Ruprecht R.M."/>
        </authorList>
    </citation>
    <scope>NUCLEOTIDE SEQUENCE [LARGE SCALE GENOMIC DNA]</scope>
    <source>
        <strain evidence="13">PD5205</strain>
    </source>
</reference>
<evidence type="ECO:0000256" key="3">
    <source>
        <dbReference type="ARBA" id="ARBA00022679"/>
    </source>
</evidence>
<dbReference type="Proteomes" id="UP000195953">
    <property type="component" value="Chromosome 1"/>
</dbReference>
<evidence type="ECO:0000256" key="4">
    <source>
        <dbReference type="ARBA" id="ARBA00022741"/>
    </source>
</evidence>
<evidence type="ECO:0000256" key="6">
    <source>
        <dbReference type="ARBA" id="ARBA00022840"/>
    </source>
</evidence>
<dbReference type="PANTHER" id="PTHR24361:SF433">
    <property type="entry name" value="PROTEIN KINASE DOMAIN-CONTAINING PROTEIN"/>
    <property type="match status" value="1"/>
</dbReference>
<dbReference type="GeneID" id="61893252"/>
<dbReference type="Gene3D" id="1.10.510.10">
    <property type="entry name" value="Transferase(Phosphotransferase) domain 1"/>
    <property type="match status" value="1"/>
</dbReference>
<dbReference type="KEGG" id="xfr:BER92_15425"/>
<accession>A0A1Y6HRH7</accession>
<evidence type="ECO:0000256" key="10">
    <source>
        <dbReference type="SAM" id="MobiDB-lite"/>
    </source>
</evidence>
<evidence type="ECO:0000256" key="5">
    <source>
        <dbReference type="ARBA" id="ARBA00022777"/>
    </source>
</evidence>
<dbReference type="eggNOG" id="COG0515">
    <property type="taxonomic scope" value="Bacteria"/>
</dbReference>
<evidence type="ECO:0000313" key="13">
    <source>
        <dbReference type="EMBL" id="SMR04452.1"/>
    </source>
</evidence>
<keyword evidence="2" id="KW-0723">Serine/threonine-protein kinase</keyword>
<dbReference type="NCBIfam" id="NF041408">
    <property type="entry name" value="XopAU"/>
    <property type="match status" value="1"/>
</dbReference>
<name>A0A1Y6HRH7_9XANT</name>
<feature type="binding site" evidence="9">
    <location>
        <position position="242"/>
    </location>
    <ligand>
        <name>ATP</name>
        <dbReference type="ChEBI" id="CHEBI:30616"/>
    </ligand>
</feature>
<dbReference type="SUPFAM" id="SSF56112">
    <property type="entry name" value="Protein kinase-like (PK-like)"/>
    <property type="match status" value="1"/>
</dbReference>
<keyword evidence="14" id="KW-1185">Reference proteome</keyword>
<sequence length="514" mass="57003">MKKISDTSPAFRIGMQAEAEQVQTSMDRVPEHQHVAEPAQDHPLNLLEKRLRKTAESSSEDPSLHISVPTISGRLNRFISRSFSSSSNAPTTPGSGFSGRPTGYPGFPTLASLLDPPTPRSHSPPSGLSHASDILRNERQRTRDLRYVQQDVVLSPRTVRSLAAKSQRPEVIERLSTLKPGALEIENGFLPVRLERAHDSDPRTLQGMRPIGSGASGSAYAVRLAEDFWRAGENCGRDFVFKAMLCPDPQKPIPCDLYTSHLQDISNPKEVVSLEKAKIYKEYQMTVSLDAGSRVMRAYGLVQIDNVFGILLEKIKGITVGNFIARAGPALEQGRITASDYLAVGRQLMADVLIAVSCCEDMGIVHQDISHNNVMYDEPGKMFRLIDMGLGGEEGEPPRAGTPGYIDMSSPASHARDVYSVAQLLVYFLKHPDYQMGYIGIFNETSEEKFPFMEALKKNLPFESKREVIRFLNRMISIDANGRARAEDLLLDSFINDPTIPLRNHVHATYKKLA</sequence>